<comment type="similarity">
    <text evidence="1">Belongs to the thioredoxin family. DsbA subfamily.</text>
</comment>
<dbReference type="Pfam" id="PF13462">
    <property type="entry name" value="Thioredoxin_4"/>
    <property type="match status" value="1"/>
</dbReference>
<dbReference type="KEGG" id="psic:J4E96_19825"/>
<dbReference type="SUPFAM" id="SSF52833">
    <property type="entry name" value="Thioredoxin-like"/>
    <property type="match status" value="1"/>
</dbReference>
<dbReference type="PROSITE" id="PS51352">
    <property type="entry name" value="THIOREDOXIN_2"/>
    <property type="match status" value="1"/>
</dbReference>
<proteinExistence type="inferred from homology"/>
<accession>A0A8A4ZC82</accession>
<feature type="region of interest" description="Disordered" evidence="2">
    <location>
        <begin position="1"/>
        <end position="21"/>
    </location>
</feature>
<organism evidence="4 5">
    <name type="scientific">Pengzhenrongella sicca</name>
    <dbReference type="NCBI Taxonomy" id="2819238"/>
    <lineage>
        <taxon>Bacteria</taxon>
        <taxon>Bacillati</taxon>
        <taxon>Actinomycetota</taxon>
        <taxon>Actinomycetes</taxon>
        <taxon>Micrococcales</taxon>
        <taxon>Pengzhenrongella</taxon>
    </lineage>
</organism>
<dbReference type="PANTHER" id="PTHR13887">
    <property type="entry name" value="GLUTATHIONE S-TRANSFERASE KAPPA"/>
    <property type="match status" value="1"/>
</dbReference>
<dbReference type="Proteomes" id="UP000663937">
    <property type="component" value="Chromosome"/>
</dbReference>
<evidence type="ECO:0000313" key="4">
    <source>
        <dbReference type="EMBL" id="QTE29474.1"/>
    </source>
</evidence>
<reference evidence="4" key="1">
    <citation type="submission" date="2021-03" db="EMBL/GenBank/DDBJ databases">
        <title>Pengzhenrongella sicca gen. nov., sp. nov., a new member of suborder Micrococcineae isolated from High-Arctic tundra soil.</title>
        <authorList>
            <person name="Peng F."/>
        </authorList>
    </citation>
    <scope>NUCLEOTIDE SEQUENCE</scope>
    <source>
        <strain evidence="4">LRZ-2</strain>
    </source>
</reference>
<evidence type="ECO:0000256" key="2">
    <source>
        <dbReference type="SAM" id="MobiDB-lite"/>
    </source>
</evidence>
<sequence>MPRSAPSPGPQQPGEHGYGDPAAPVTIVEFGDFECPYCRKAAPVLRELVDGADGAVRLVWRHFPLFEVHPHALTAALAAEAAAAAGQFWPMHDRLFAHQNRLTDDDLRRHAEALGLDPESAAGEGAQAFADGVAADYTAGLALGVAGTPTLLIDGERYTGTVQLEALRVVVAEQLSAVDGRTPRQWREGGR</sequence>
<feature type="domain" description="Thioredoxin" evidence="3">
    <location>
        <begin position="1"/>
        <end position="176"/>
    </location>
</feature>
<dbReference type="AlphaFoldDB" id="A0A8A4ZC82"/>
<evidence type="ECO:0000259" key="3">
    <source>
        <dbReference type="PROSITE" id="PS51352"/>
    </source>
</evidence>
<dbReference type="EMBL" id="CP071868">
    <property type="protein sequence ID" value="QTE29474.1"/>
    <property type="molecule type" value="Genomic_DNA"/>
</dbReference>
<dbReference type="InterPro" id="IPR012336">
    <property type="entry name" value="Thioredoxin-like_fold"/>
</dbReference>
<evidence type="ECO:0000313" key="5">
    <source>
        <dbReference type="Proteomes" id="UP000663937"/>
    </source>
</evidence>
<gene>
    <name evidence="4" type="ORF">J4E96_19825</name>
</gene>
<evidence type="ECO:0000256" key="1">
    <source>
        <dbReference type="ARBA" id="ARBA00005791"/>
    </source>
</evidence>
<keyword evidence="5" id="KW-1185">Reference proteome</keyword>
<dbReference type="Gene3D" id="3.40.30.10">
    <property type="entry name" value="Glutaredoxin"/>
    <property type="match status" value="1"/>
</dbReference>
<protein>
    <submittedName>
        <fullName evidence="4">Thioredoxin domain-containing protein</fullName>
    </submittedName>
</protein>
<dbReference type="PANTHER" id="PTHR13887:SF55">
    <property type="entry name" value="SLR0313 PROTEIN"/>
    <property type="match status" value="1"/>
</dbReference>
<dbReference type="RefSeq" id="WP_227423758.1">
    <property type="nucleotide sequence ID" value="NZ_CP071868.1"/>
</dbReference>
<name>A0A8A4ZC82_9MICO</name>
<dbReference type="InterPro" id="IPR036249">
    <property type="entry name" value="Thioredoxin-like_sf"/>
</dbReference>
<feature type="compositionally biased region" description="Pro residues" evidence="2">
    <location>
        <begin position="1"/>
        <end position="11"/>
    </location>
</feature>
<dbReference type="InterPro" id="IPR013766">
    <property type="entry name" value="Thioredoxin_domain"/>
</dbReference>